<dbReference type="SUPFAM" id="SSF161098">
    <property type="entry name" value="MetI-like"/>
    <property type="match status" value="1"/>
</dbReference>
<comment type="subcellular location">
    <subcellularLocation>
        <location evidence="2 10">Cell membrane</location>
        <topology evidence="2 10">Multi-pass membrane protein</topology>
    </subcellularLocation>
</comment>
<comment type="similarity">
    <text evidence="3 10">Belongs to the binding-protein-dependent transport system permease family. CysTW subfamily.</text>
</comment>
<keyword evidence="9 10" id="KW-0472">Membrane</keyword>
<name>A0ABY7JSF8_9ACTN</name>
<gene>
    <name evidence="12" type="primary">pstA</name>
    <name evidence="12" type="ORF">M6B22_13175</name>
</gene>
<dbReference type="InterPro" id="IPR000515">
    <property type="entry name" value="MetI-like"/>
</dbReference>
<organism evidence="12 13">
    <name type="scientific">Jatrophihabitans cynanchi</name>
    <dbReference type="NCBI Taxonomy" id="2944128"/>
    <lineage>
        <taxon>Bacteria</taxon>
        <taxon>Bacillati</taxon>
        <taxon>Actinomycetota</taxon>
        <taxon>Actinomycetes</taxon>
        <taxon>Jatrophihabitantales</taxon>
        <taxon>Jatrophihabitantaceae</taxon>
        <taxon>Jatrophihabitans</taxon>
    </lineage>
</organism>
<evidence type="ECO:0000256" key="9">
    <source>
        <dbReference type="ARBA" id="ARBA00023136"/>
    </source>
</evidence>
<evidence type="ECO:0000259" key="11">
    <source>
        <dbReference type="PROSITE" id="PS50928"/>
    </source>
</evidence>
<reference evidence="12" key="1">
    <citation type="submission" date="2022-05" db="EMBL/GenBank/DDBJ databases">
        <title>Jatrophihabitans sp. SB3-54 whole genome sequence.</title>
        <authorList>
            <person name="Suh M.K."/>
            <person name="Eom M.K."/>
            <person name="Kim J.S."/>
            <person name="Kim H.S."/>
            <person name="Do H.E."/>
            <person name="Shin Y.K."/>
            <person name="Lee J.-S."/>
        </authorList>
    </citation>
    <scope>NUCLEOTIDE SEQUENCE</scope>
    <source>
        <strain evidence="12">SB3-54</strain>
    </source>
</reference>
<keyword evidence="5 10" id="KW-1003">Cell membrane</keyword>
<feature type="domain" description="ABC transmembrane type-1" evidence="11">
    <location>
        <begin position="70"/>
        <end position="296"/>
    </location>
</feature>
<comment type="function">
    <text evidence="1">Part of the binding-protein-dependent transport system for phosphate; probably responsible for the translocation of the substrate across the membrane.</text>
</comment>
<dbReference type="InterPro" id="IPR005672">
    <property type="entry name" value="Phosphate_PstA"/>
</dbReference>
<dbReference type="CDD" id="cd06261">
    <property type="entry name" value="TM_PBP2"/>
    <property type="match status" value="1"/>
</dbReference>
<sequence length="307" mass="33039">MSTLAVRKVKNATATAAVTACFLIAMVPLAWLLWTVISKGWRQVASASWWTQTQRSKTPGDPGGGMLHALVGTLEQVALCTAISVPIALCVGIYLVEYGRGAFARVTTFMVDILTGIPSIVAALFIYALFISTFHQVRSGWLVSLALVILMVPVIVRTTEEMLKLVPDELREASYALGVPKWKTIVHVVLPTAFTGLVTGVVLGIARVAGETAPLLILVGYSNSLNTDLFNGFQGSLPTMINDQFTNLNHATGTSAYHLDVNGNRVAGAVANYAPDRMWGTALTLIIIVLALNMFARFLGRFTKTAE</sequence>
<keyword evidence="8 10" id="KW-1133">Transmembrane helix</keyword>
<proteinExistence type="inferred from homology"/>
<evidence type="ECO:0000256" key="5">
    <source>
        <dbReference type="ARBA" id="ARBA00022475"/>
    </source>
</evidence>
<keyword evidence="7 10" id="KW-0812">Transmembrane</keyword>
<accession>A0ABY7JSF8</accession>
<dbReference type="InterPro" id="IPR035906">
    <property type="entry name" value="MetI-like_sf"/>
</dbReference>
<evidence type="ECO:0000256" key="6">
    <source>
        <dbReference type="ARBA" id="ARBA00022592"/>
    </source>
</evidence>
<dbReference type="RefSeq" id="WP_269442007.1">
    <property type="nucleotide sequence ID" value="NZ_CP097463.1"/>
</dbReference>
<dbReference type="InterPro" id="IPR051408">
    <property type="entry name" value="Phosphate_transprt_permease"/>
</dbReference>
<evidence type="ECO:0000256" key="3">
    <source>
        <dbReference type="ARBA" id="ARBA00007069"/>
    </source>
</evidence>
<evidence type="ECO:0000313" key="13">
    <source>
        <dbReference type="Proteomes" id="UP001164693"/>
    </source>
</evidence>
<protein>
    <recommendedName>
        <fullName evidence="10">Phosphate transport system permease protein PstA</fullName>
    </recommendedName>
</protein>
<evidence type="ECO:0000256" key="1">
    <source>
        <dbReference type="ARBA" id="ARBA00003510"/>
    </source>
</evidence>
<dbReference type="PROSITE" id="PS51257">
    <property type="entry name" value="PROKAR_LIPOPROTEIN"/>
    <property type="match status" value="1"/>
</dbReference>
<feature type="transmembrane region" description="Helical" evidence="10">
    <location>
        <begin position="108"/>
        <end position="131"/>
    </location>
</feature>
<evidence type="ECO:0000256" key="8">
    <source>
        <dbReference type="ARBA" id="ARBA00022989"/>
    </source>
</evidence>
<evidence type="ECO:0000313" key="12">
    <source>
        <dbReference type="EMBL" id="WAX55494.1"/>
    </source>
</evidence>
<evidence type="ECO:0000256" key="7">
    <source>
        <dbReference type="ARBA" id="ARBA00022692"/>
    </source>
</evidence>
<feature type="transmembrane region" description="Helical" evidence="10">
    <location>
        <begin position="185"/>
        <end position="206"/>
    </location>
</feature>
<dbReference type="EMBL" id="CP097463">
    <property type="protein sequence ID" value="WAX55494.1"/>
    <property type="molecule type" value="Genomic_DNA"/>
</dbReference>
<dbReference type="PROSITE" id="PS50928">
    <property type="entry name" value="ABC_TM1"/>
    <property type="match status" value="1"/>
</dbReference>
<dbReference type="Pfam" id="PF00528">
    <property type="entry name" value="BPD_transp_1"/>
    <property type="match status" value="1"/>
</dbReference>
<feature type="transmembrane region" description="Helical" evidence="10">
    <location>
        <begin position="12"/>
        <end position="34"/>
    </location>
</feature>
<feature type="transmembrane region" description="Helical" evidence="10">
    <location>
        <begin position="278"/>
        <end position="299"/>
    </location>
</feature>
<dbReference type="PANTHER" id="PTHR42922:SF1">
    <property type="entry name" value="PHOSPHATE TRANSPORT SYSTEM PERMEASE PROTEIN PSTA"/>
    <property type="match status" value="1"/>
</dbReference>
<evidence type="ECO:0000256" key="2">
    <source>
        <dbReference type="ARBA" id="ARBA00004651"/>
    </source>
</evidence>
<feature type="transmembrane region" description="Helical" evidence="10">
    <location>
        <begin position="137"/>
        <end position="156"/>
    </location>
</feature>
<evidence type="ECO:0000256" key="10">
    <source>
        <dbReference type="RuleBase" id="RU363043"/>
    </source>
</evidence>
<keyword evidence="13" id="KW-1185">Reference proteome</keyword>
<evidence type="ECO:0000256" key="4">
    <source>
        <dbReference type="ARBA" id="ARBA00022448"/>
    </source>
</evidence>
<dbReference type="PANTHER" id="PTHR42922">
    <property type="entry name" value="PHOSPHATE TRANSPORT SYSTEM PERMEASE PROTEIN PSTA"/>
    <property type="match status" value="1"/>
</dbReference>
<dbReference type="Gene3D" id="1.10.3720.10">
    <property type="entry name" value="MetI-like"/>
    <property type="match status" value="1"/>
</dbReference>
<feature type="transmembrane region" description="Helical" evidence="10">
    <location>
        <begin position="76"/>
        <end position="96"/>
    </location>
</feature>
<dbReference type="Proteomes" id="UP001164693">
    <property type="component" value="Chromosome"/>
</dbReference>
<keyword evidence="6" id="KW-0592">Phosphate transport</keyword>
<keyword evidence="4" id="KW-0813">Transport</keyword>
<dbReference type="NCBIfam" id="TIGR00974">
    <property type="entry name" value="3a0107s02c"/>
    <property type="match status" value="1"/>
</dbReference>